<dbReference type="InterPro" id="IPR046335">
    <property type="entry name" value="LacI/GalR-like_sensor"/>
</dbReference>
<gene>
    <name evidence="5" type="ORF">BOH66_14840</name>
</gene>
<keyword evidence="6" id="KW-1185">Reference proteome</keyword>
<evidence type="ECO:0000313" key="5">
    <source>
        <dbReference type="EMBL" id="APZ35934.1"/>
    </source>
</evidence>
<dbReference type="SUPFAM" id="SSF47413">
    <property type="entry name" value="lambda repressor-like DNA-binding domains"/>
    <property type="match status" value="1"/>
</dbReference>
<keyword evidence="1" id="KW-0805">Transcription regulation</keyword>
<dbReference type="PROSITE" id="PS00356">
    <property type="entry name" value="HTH_LACI_1"/>
    <property type="match status" value="1"/>
</dbReference>
<keyword evidence="3" id="KW-0804">Transcription</keyword>
<dbReference type="Proteomes" id="UP000187185">
    <property type="component" value="Chromosome"/>
</dbReference>
<protein>
    <recommendedName>
        <fullName evidence="4">HTH lacI-type domain-containing protein</fullName>
    </recommendedName>
</protein>
<dbReference type="InterPro" id="IPR000843">
    <property type="entry name" value="HTH_LacI"/>
</dbReference>
<proteinExistence type="predicted"/>
<reference evidence="5 6" key="1">
    <citation type="submission" date="2016-12" db="EMBL/GenBank/DDBJ databases">
        <title>Complete genome sequence of Microbacterium aurum KACC 15219.</title>
        <authorList>
            <person name="Jung Y."/>
            <person name="Shin J.-H."/>
            <person name="Lee Y.-J."/>
            <person name="Yi H."/>
            <person name="Bahn Y.-S."/>
            <person name="Kim J.F."/>
            <person name="Lee D.-W."/>
        </authorList>
    </citation>
    <scope>NUCLEOTIDE SEQUENCE [LARGE SCALE GENOMIC DNA]</scope>
    <source>
        <strain evidence="5 6">KACC 15219</strain>
    </source>
</reference>
<dbReference type="CDD" id="cd01392">
    <property type="entry name" value="HTH_LacI"/>
    <property type="match status" value="1"/>
</dbReference>
<dbReference type="SUPFAM" id="SSF53822">
    <property type="entry name" value="Periplasmic binding protein-like I"/>
    <property type="match status" value="1"/>
</dbReference>
<feature type="domain" description="HTH lacI-type" evidence="4">
    <location>
        <begin position="1"/>
        <end position="55"/>
    </location>
</feature>
<dbReference type="CDD" id="cd06267">
    <property type="entry name" value="PBP1_LacI_sugar_binding-like"/>
    <property type="match status" value="1"/>
</dbReference>
<dbReference type="InterPro" id="IPR010982">
    <property type="entry name" value="Lambda_DNA-bd_dom_sf"/>
</dbReference>
<accession>A0A1P8UCS5</accession>
<dbReference type="PANTHER" id="PTHR30146:SF138">
    <property type="entry name" value="TRANSCRIPTIONAL REGULATORY PROTEIN"/>
    <property type="match status" value="1"/>
</dbReference>
<name>A0A1P8UCS5_9MICO</name>
<dbReference type="STRING" id="36805.BOH66_14840"/>
<evidence type="ECO:0000313" key="6">
    <source>
        <dbReference type="Proteomes" id="UP000187185"/>
    </source>
</evidence>
<dbReference type="Gene3D" id="1.10.260.40">
    <property type="entry name" value="lambda repressor-like DNA-binding domains"/>
    <property type="match status" value="1"/>
</dbReference>
<dbReference type="Pfam" id="PF13377">
    <property type="entry name" value="Peripla_BP_3"/>
    <property type="match status" value="1"/>
</dbReference>
<dbReference type="Pfam" id="PF00356">
    <property type="entry name" value="LacI"/>
    <property type="match status" value="1"/>
</dbReference>
<dbReference type="EMBL" id="CP018762">
    <property type="protein sequence ID" value="APZ35934.1"/>
    <property type="molecule type" value="Genomic_DNA"/>
</dbReference>
<evidence type="ECO:0000256" key="1">
    <source>
        <dbReference type="ARBA" id="ARBA00023015"/>
    </source>
</evidence>
<dbReference type="AlphaFoldDB" id="A0A1P8UCS5"/>
<dbReference type="GO" id="GO:0000976">
    <property type="term" value="F:transcription cis-regulatory region binding"/>
    <property type="evidence" value="ECO:0007669"/>
    <property type="project" value="TreeGrafter"/>
</dbReference>
<dbReference type="GO" id="GO:0003700">
    <property type="term" value="F:DNA-binding transcription factor activity"/>
    <property type="evidence" value="ECO:0007669"/>
    <property type="project" value="TreeGrafter"/>
</dbReference>
<dbReference type="SMART" id="SM00354">
    <property type="entry name" value="HTH_LACI"/>
    <property type="match status" value="1"/>
</dbReference>
<organism evidence="5 6">
    <name type="scientific">Microbacterium aurum</name>
    <dbReference type="NCBI Taxonomy" id="36805"/>
    <lineage>
        <taxon>Bacteria</taxon>
        <taxon>Bacillati</taxon>
        <taxon>Actinomycetota</taxon>
        <taxon>Actinomycetes</taxon>
        <taxon>Micrococcales</taxon>
        <taxon>Microbacteriaceae</taxon>
        <taxon>Microbacterium</taxon>
    </lineage>
</organism>
<dbReference type="KEGG" id="maur:BOH66_14840"/>
<dbReference type="PANTHER" id="PTHR30146">
    <property type="entry name" value="LACI-RELATED TRANSCRIPTIONAL REPRESSOR"/>
    <property type="match status" value="1"/>
</dbReference>
<dbReference type="Gene3D" id="3.40.50.2300">
    <property type="match status" value="2"/>
</dbReference>
<sequence length="332" mass="34760">MTIRDVAQAAGVSQATAARALSNYGSVSAAARERVLMAAAEIGYQPNHIAQALRSGSAKVVSFVPGNIDVPFFARVAHVIADRLEQAGFVLMMASSYESLDRERGIVEAMRSRLTSGLVIAPTSSMEIAHLVSLHESGTPVVSIDRSLAQHGIDSVSVDNLDLSRQAVGHLLELGHRRIATLYDSETIESSAQRLAGSAAAIEGVGELVPVRGGLTVDEAVAAVSAALSARDRPTAVFAADSLMTEATLYSVRRLGLRIPGDVSLVGVDDHSLSPLLDPPLTLVSQPVDEIGNAAVDILLGRLQGTATARPRDLTLEATLIVRESTAPPPAL</sequence>
<dbReference type="PROSITE" id="PS50932">
    <property type="entry name" value="HTH_LACI_2"/>
    <property type="match status" value="1"/>
</dbReference>
<keyword evidence="2" id="KW-0238">DNA-binding</keyword>
<evidence type="ECO:0000256" key="3">
    <source>
        <dbReference type="ARBA" id="ARBA00023163"/>
    </source>
</evidence>
<dbReference type="InterPro" id="IPR028082">
    <property type="entry name" value="Peripla_BP_I"/>
</dbReference>
<evidence type="ECO:0000259" key="4">
    <source>
        <dbReference type="PROSITE" id="PS50932"/>
    </source>
</evidence>
<evidence type="ECO:0000256" key="2">
    <source>
        <dbReference type="ARBA" id="ARBA00023125"/>
    </source>
</evidence>